<dbReference type="Gene3D" id="3.80.10.10">
    <property type="entry name" value="Ribonuclease Inhibitor"/>
    <property type="match status" value="1"/>
</dbReference>
<evidence type="ECO:0000313" key="1">
    <source>
        <dbReference type="EMBL" id="KAK0499639.1"/>
    </source>
</evidence>
<proteinExistence type="predicted"/>
<comment type="caution">
    <text evidence="1">The sequence shown here is derived from an EMBL/GenBank/DDBJ whole genome shotgun (WGS) entry which is preliminary data.</text>
</comment>
<dbReference type="AlphaFoldDB" id="A0AA39QDE0"/>
<reference evidence="1" key="1">
    <citation type="submission" date="2023-06" db="EMBL/GenBank/DDBJ databases">
        <authorList>
            <consortium name="Lawrence Berkeley National Laboratory"/>
            <person name="Ahrendt S."/>
            <person name="Sahu N."/>
            <person name="Indic B."/>
            <person name="Wong-Bajracharya J."/>
            <person name="Merenyi Z."/>
            <person name="Ke H.-M."/>
            <person name="Monk M."/>
            <person name="Kocsube S."/>
            <person name="Drula E."/>
            <person name="Lipzen A."/>
            <person name="Balint B."/>
            <person name="Henrissat B."/>
            <person name="Andreopoulos B."/>
            <person name="Martin F.M."/>
            <person name="Harder C.B."/>
            <person name="Rigling D."/>
            <person name="Ford K.L."/>
            <person name="Foster G.D."/>
            <person name="Pangilinan J."/>
            <person name="Papanicolaou A."/>
            <person name="Barry K."/>
            <person name="LaButti K."/>
            <person name="Viragh M."/>
            <person name="Koriabine M."/>
            <person name="Yan M."/>
            <person name="Riley R."/>
            <person name="Champramary S."/>
            <person name="Plett K.L."/>
            <person name="Tsai I.J."/>
            <person name="Slot J."/>
            <person name="Sipos G."/>
            <person name="Plett J."/>
            <person name="Nagy L.G."/>
            <person name="Grigoriev I.V."/>
        </authorList>
    </citation>
    <scope>NUCLEOTIDE SEQUENCE</scope>
    <source>
        <strain evidence="1">HWK02</strain>
    </source>
</reference>
<keyword evidence="2" id="KW-1185">Reference proteome</keyword>
<dbReference type="EMBL" id="JAUEPU010000009">
    <property type="protein sequence ID" value="KAK0499639.1"/>
    <property type="molecule type" value="Genomic_DNA"/>
</dbReference>
<sequence>MNTEFDHPCYSQKEFIRDDPPPLPHLLSGNEPPTEAMLLPLKSSARRVSAAIDEVQTEISCVSDPVVLKFLNDKRARLHAIYEEYKTVLSPLRRVPPEVLAKIFFVHRTQRDSDTYYDVFDVHAGPWTLSRKFGLTCQSNSGRAFLADVKKILSHYYELRSRTVGGCLLSLEINDDVVFLPPKWNEVEDSKLNESLLKILLSQSQRWKSAILSISPELYRLLPVLHGRIPELETFSIFVSMPVDADISRSFDVLAIAPRLKYLALQDLGSDLTSMIEASHLVTFCDNRQTMDRTGTLHHMYLSIIRDAPSLEEFSVGYQCHYEVALPDASPRIVHQALRDLTVGEAAILRSLDLPNLASATIQRCSSPYDAQGYIYQDVLPALLNLITRSGCILTALRIADTGLDEHIFSILSVCPNLNTLELRFSRWHLESDDADRVLQTLVERMAETTTNNPHILVLVPLLKDLSICMYDPESDMEDDEAVGFINSAFVRMLKVRLDCKSPLWSIGVHDLTNRLIYAMLDQDDIQQLKVWGRDRKLDISMRI</sequence>
<organism evidence="1 2">
    <name type="scientific">Armillaria luteobubalina</name>
    <dbReference type="NCBI Taxonomy" id="153913"/>
    <lineage>
        <taxon>Eukaryota</taxon>
        <taxon>Fungi</taxon>
        <taxon>Dikarya</taxon>
        <taxon>Basidiomycota</taxon>
        <taxon>Agaricomycotina</taxon>
        <taxon>Agaricomycetes</taxon>
        <taxon>Agaricomycetidae</taxon>
        <taxon>Agaricales</taxon>
        <taxon>Marasmiineae</taxon>
        <taxon>Physalacriaceae</taxon>
        <taxon>Armillaria</taxon>
    </lineage>
</organism>
<name>A0AA39QDE0_9AGAR</name>
<dbReference type="SUPFAM" id="SSF52047">
    <property type="entry name" value="RNI-like"/>
    <property type="match status" value="1"/>
</dbReference>
<dbReference type="Proteomes" id="UP001175228">
    <property type="component" value="Unassembled WGS sequence"/>
</dbReference>
<accession>A0AA39QDE0</accession>
<dbReference type="InterPro" id="IPR032675">
    <property type="entry name" value="LRR_dom_sf"/>
</dbReference>
<evidence type="ECO:0000313" key="2">
    <source>
        <dbReference type="Proteomes" id="UP001175228"/>
    </source>
</evidence>
<gene>
    <name evidence="1" type="ORF">EDD18DRAFT_1349833</name>
</gene>
<evidence type="ECO:0008006" key="3">
    <source>
        <dbReference type="Google" id="ProtNLM"/>
    </source>
</evidence>
<protein>
    <recommendedName>
        <fullName evidence="3">F-box domain-containing protein</fullName>
    </recommendedName>
</protein>